<gene>
    <name evidence="1" type="ORF">HNP36_003134</name>
</gene>
<dbReference type="EMBL" id="JACHLC010000004">
    <property type="protein sequence ID" value="MBB6372045.1"/>
    <property type="molecule type" value="Genomic_DNA"/>
</dbReference>
<proteinExistence type="predicted"/>
<name>A0A841NMR4_9FLAO</name>
<organism evidence="1 2">
    <name type="scientific">Chryseobacterium shigense</name>
    <dbReference type="NCBI Taxonomy" id="297244"/>
    <lineage>
        <taxon>Bacteria</taxon>
        <taxon>Pseudomonadati</taxon>
        <taxon>Bacteroidota</taxon>
        <taxon>Flavobacteriia</taxon>
        <taxon>Flavobacteriales</taxon>
        <taxon>Weeksellaceae</taxon>
        <taxon>Chryseobacterium group</taxon>
        <taxon>Chryseobacterium</taxon>
    </lineage>
</organism>
<dbReference type="RefSeq" id="WP_184165537.1">
    <property type="nucleotide sequence ID" value="NZ_JACHLC010000004.1"/>
</dbReference>
<evidence type="ECO:0000313" key="2">
    <source>
        <dbReference type="Proteomes" id="UP000589738"/>
    </source>
</evidence>
<dbReference type="Proteomes" id="UP000589738">
    <property type="component" value="Unassembled WGS sequence"/>
</dbReference>
<sequence>MKNIYIPDPCSENWEAMSPREKGRFCSSCSKCVIDFTEKQPHEIEYIFKERQDEEICGRFLNHQLNIKDEKTSLLENRFFQYIPATFRNNKVALGVISVILFLTGCSKPKETCTATTGLVLIEEDSIPSNNDYVMGEPIIQNDSVAKIHKKDSLKLKHVK</sequence>
<dbReference type="AlphaFoldDB" id="A0A841NMR4"/>
<protein>
    <submittedName>
        <fullName evidence="1">Uncharacterized protein</fullName>
    </submittedName>
</protein>
<reference evidence="1 2" key="1">
    <citation type="submission" date="2020-08" db="EMBL/GenBank/DDBJ databases">
        <title>Functional genomics of gut bacteria from endangered species of beetles.</title>
        <authorList>
            <person name="Carlos-Shanley C."/>
        </authorList>
    </citation>
    <scope>NUCLEOTIDE SEQUENCE [LARGE SCALE GENOMIC DNA]</scope>
    <source>
        <strain evidence="1 2">S00136</strain>
    </source>
</reference>
<comment type="caution">
    <text evidence="1">The sequence shown here is derived from an EMBL/GenBank/DDBJ whole genome shotgun (WGS) entry which is preliminary data.</text>
</comment>
<keyword evidence="2" id="KW-1185">Reference proteome</keyword>
<accession>A0A841NMR4</accession>
<evidence type="ECO:0000313" key="1">
    <source>
        <dbReference type="EMBL" id="MBB6372045.1"/>
    </source>
</evidence>